<dbReference type="GO" id="GO:0005758">
    <property type="term" value="C:mitochondrial intermembrane space"/>
    <property type="evidence" value="ECO:0007669"/>
    <property type="project" value="TreeGrafter"/>
</dbReference>
<dbReference type="InterPro" id="IPR017945">
    <property type="entry name" value="DHBP_synth_RibB-like_a/b_dom"/>
</dbReference>
<comment type="function">
    <text evidence="12">Catalyzes the conversion of D-ribulose 5-phosphate to formate and 3,4-dihydroxy-2-butanone 4-phosphate.</text>
</comment>
<dbReference type="EMBL" id="KN835134">
    <property type="protein sequence ID" value="KIK49173.1"/>
    <property type="molecule type" value="Genomic_DNA"/>
</dbReference>
<evidence type="ECO:0000256" key="8">
    <source>
        <dbReference type="ARBA" id="ARBA00023206"/>
    </source>
</evidence>
<comment type="subunit">
    <text evidence="2 12">Homodimer.</text>
</comment>
<evidence type="ECO:0000256" key="7">
    <source>
        <dbReference type="ARBA" id="ARBA00022842"/>
    </source>
</evidence>
<reference evidence="14" key="2">
    <citation type="submission" date="2015-01" db="EMBL/GenBank/DDBJ databases">
        <title>Evolutionary Origins and Diversification of the Mycorrhizal Mutualists.</title>
        <authorList>
            <consortium name="DOE Joint Genome Institute"/>
            <consortium name="Mycorrhizal Genomics Consortium"/>
            <person name="Kohler A."/>
            <person name="Kuo A."/>
            <person name="Nagy L.G."/>
            <person name="Floudas D."/>
            <person name="Copeland A."/>
            <person name="Barry K.W."/>
            <person name="Cichocki N."/>
            <person name="Veneault-Fourrey C."/>
            <person name="LaButti K."/>
            <person name="Lindquist E.A."/>
            <person name="Lipzen A."/>
            <person name="Lundell T."/>
            <person name="Morin E."/>
            <person name="Murat C."/>
            <person name="Riley R."/>
            <person name="Ohm R."/>
            <person name="Sun H."/>
            <person name="Tunlid A."/>
            <person name="Henrissat B."/>
            <person name="Grigoriev I.V."/>
            <person name="Hibbett D.S."/>
            <person name="Martin F."/>
        </authorList>
    </citation>
    <scope>NUCLEOTIDE SEQUENCE [LARGE SCALE GENOMIC DNA]</scope>
    <source>
        <strain evidence="14">UH-Slu-Lm8-n1</strain>
    </source>
</reference>
<keyword evidence="6 12" id="KW-0479">Metal-binding</keyword>
<keyword evidence="8" id="KW-0318">Glutathionylation</keyword>
<dbReference type="UniPathway" id="UPA00275">
    <property type="reaction ID" value="UER00399"/>
</dbReference>
<evidence type="ECO:0000256" key="11">
    <source>
        <dbReference type="ARBA" id="ARBA00060730"/>
    </source>
</evidence>
<dbReference type="NCBIfam" id="TIGR00506">
    <property type="entry name" value="ribB"/>
    <property type="match status" value="1"/>
</dbReference>
<evidence type="ECO:0000256" key="3">
    <source>
        <dbReference type="ARBA" id="ARBA00012153"/>
    </source>
</evidence>
<evidence type="ECO:0000313" key="14">
    <source>
        <dbReference type="Proteomes" id="UP000054485"/>
    </source>
</evidence>
<dbReference type="OrthoDB" id="60371at2759"/>
<reference evidence="13 14" key="1">
    <citation type="submission" date="2014-04" db="EMBL/GenBank/DDBJ databases">
        <authorList>
            <consortium name="DOE Joint Genome Institute"/>
            <person name="Kuo A."/>
            <person name="Ruytinx J."/>
            <person name="Rineau F."/>
            <person name="Colpaert J."/>
            <person name="Kohler A."/>
            <person name="Nagy L.G."/>
            <person name="Floudas D."/>
            <person name="Copeland A."/>
            <person name="Barry K.W."/>
            <person name="Cichocki N."/>
            <person name="Veneault-Fourrey C."/>
            <person name="LaButti K."/>
            <person name="Lindquist E.A."/>
            <person name="Lipzen A."/>
            <person name="Lundell T."/>
            <person name="Morin E."/>
            <person name="Murat C."/>
            <person name="Sun H."/>
            <person name="Tunlid A."/>
            <person name="Henrissat B."/>
            <person name="Grigoriev I.V."/>
            <person name="Hibbett D.S."/>
            <person name="Martin F."/>
            <person name="Nordberg H.P."/>
            <person name="Cantor M.N."/>
            <person name="Hua S.X."/>
        </authorList>
    </citation>
    <scope>NUCLEOTIDE SEQUENCE [LARGE SCALE GENOMIC DNA]</scope>
    <source>
        <strain evidence="13 14">UH-Slu-Lm8-n1</strain>
    </source>
</reference>
<dbReference type="InParanoid" id="A0A0D0C2N4"/>
<evidence type="ECO:0000256" key="5">
    <source>
        <dbReference type="ARBA" id="ARBA00022619"/>
    </source>
</evidence>
<gene>
    <name evidence="13" type="ORF">CY34DRAFT_797566</name>
</gene>
<evidence type="ECO:0000313" key="13">
    <source>
        <dbReference type="EMBL" id="KIK49173.1"/>
    </source>
</evidence>
<dbReference type="Proteomes" id="UP000054485">
    <property type="component" value="Unassembled WGS sequence"/>
</dbReference>
<dbReference type="SUPFAM" id="SSF55821">
    <property type="entry name" value="YrdC/RibB"/>
    <property type="match status" value="1"/>
</dbReference>
<dbReference type="GO" id="GO:0046872">
    <property type="term" value="F:metal ion binding"/>
    <property type="evidence" value="ECO:0007669"/>
    <property type="project" value="UniProtKB-KW"/>
</dbReference>
<keyword evidence="5 12" id="KW-0686">Riboflavin biosynthesis</keyword>
<dbReference type="EC" id="4.1.99.12" evidence="3 12"/>
<dbReference type="InterPro" id="IPR000422">
    <property type="entry name" value="DHBP_synthase_RibB"/>
</dbReference>
<dbReference type="STRING" id="930992.A0A0D0C2N4"/>
<comment type="similarity">
    <text evidence="11 12">Belongs to the DHBP synthase family.</text>
</comment>
<keyword evidence="14" id="KW-1185">Reference proteome</keyword>
<dbReference type="AlphaFoldDB" id="A0A0D0C2N4"/>
<dbReference type="PANTHER" id="PTHR21327:SF18">
    <property type="entry name" value="3,4-DIHYDROXY-2-BUTANONE 4-PHOSPHATE SYNTHASE"/>
    <property type="match status" value="1"/>
</dbReference>
<dbReference type="GO" id="GO:0005829">
    <property type="term" value="C:cytosol"/>
    <property type="evidence" value="ECO:0007669"/>
    <property type="project" value="TreeGrafter"/>
</dbReference>
<dbReference type="FunCoup" id="A0A0D0C2N4">
    <property type="interactions" value="119"/>
</dbReference>
<sequence>MPIATLQDSVPEQHRLAKTNGARNGSVDPAWRPARVQDVALRTTEFAFDTVEEALAAFARGEAVVVMDDERRENEGDLIISASQCSVEAMAWMIKHTSGYICISLPEERLNELEIPMMVPENQERHKTAYTITVDYKHGTTTGISAHDRSLTVRKLVDPTSTASDFSRPGHMVPLRAQNGGVLERRGHTETGVDLCALTNQPLGGVLCELVNDDALGTMARRDDCRSFADRWGLKMISVDMLAQYRRAMESRSTGIATS</sequence>
<keyword evidence="9 12" id="KW-0464">Manganese</keyword>
<dbReference type="Gene3D" id="3.90.870.10">
    <property type="entry name" value="DHBP synthase"/>
    <property type="match status" value="1"/>
</dbReference>
<keyword evidence="7 12" id="KW-0460">Magnesium</keyword>
<comment type="cofactor">
    <cofactor evidence="12">
        <name>Mg(2+)</name>
        <dbReference type="ChEBI" id="CHEBI:18420"/>
    </cofactor>
    <cofactor evidence="12">
        <name>Mn(2+)</name>
        <dbReference type="ChEBI" id="CHEBI:29035"/>
    </cofactor>
    <text evidence="12">Binds 2 divalent metal cations per subunit. Magnesium or manganese.</text>
</comment>
<accession>A0A0D0C2N4</accession>
<dbReference type="Pfam" id="PF00926">
    <property type="entry name" value="DHBP_synthase"/>
    <property type="match status" value="1"/>
</dbReference>
<dbReference type="HAMAP" id="MF_00180">
    <property type="entry name" value="RibB"/>
    <property type="match status" value="1"/>
</dbReference>
<comment type="catalytic activity">
    <reaction evidence="12">
        <text>D-ribulose 5-phosphate = (2S)-2-hydroxy-3-oxobutyl phosphate + formate + H(+)</text>
        <dbReference type="Rhea" id="RHEA:18457"/>
        <dbReference type="ChEBI" id="CHEBI:15378"/>
        <dbReference type="ChEBI" id="CHEBI:15740"/>
        <dbReference type="ChEBI" id="CHEBI:58121"/>
        <dbReference type="ChEBI" id="CHEBI:58830"/>
        <dbReference type="EC" id="4.1.99.12"/>
    </reaction>
</comment>
<dbReference type="GO" id="GO:0008686">
    <property type="term" value="F:3,4-dihydroxy-2-butanone-4-phosphate synthase activity"/>
    <property type="evidence" value="ECO:0007669"/>
    <property type="project" value="UniProtKB-EC"/>
</dbReference>
<protein>
    <recommendedName>
        <fullName evidence="4 12">3,4-dihydroxy-2-butanone 4-phosphate synthase</fullName>
        <shortName evidence="12">DHBP synthase</shortName>
        <ecNumber evidence="3 12">4.1.99.12</ecNumber>
    </recommendedName>
</protein>
<evidence type="ECO:0000256" key="1">
    <source>
        <dbReference type="ARBA" id="ARBA00004904"/>
    </source>
</evidence>
<evidence type="ECO:0000256" key="12">
    <source>
        <dbReference type="RuleBase" id="RU003843"/>
    </source>
</evidence>
<evidence type="ECO:0000256" key="10">
    <source>
        <dbReference type="ARBA" id="ARBA00023239"/>
    </source>
</evidence>
<comment type="pathway">
    <text evidence="1 12">Cofactor biosynthesis; riboflavin biosynthesis; 2-hydroxy-3-oxobutyl phosphate from D-ribulose 5-phosphate: step 1/1.</text>
</comment>
<organism evidence="13 14">
    <name type="scientific">Suillus luteus UH-Slu-Lm8-n1</name>
    <dbReference type="NCBI Taxonomy" id="930992"/>
    <lineage>
        <taxon>Eukaryota</taxon>
        <taxon>Fungi</taxon>
        <taxon>Dikarya</taxon>
        <taxon>Basidiomycota</taxon>
        <taxon>Agaricomycotina</taxon>
        <taxon>Agaricomycetes</taxon>
        <taxon>Agaricomycetidae</taxon>
        <taxon>Boletales</taxon>
        <taxon>Suillineae</taxon>
        <taxon>Suillaceae</taxon>
        <taxon>Suillus</taxon>
    </lineage>
</organism>
<evidence type="ECO:0000256" key="2">
    <source>
        <dbReference type="ARBA" id="ARBA00011738"/>
    </source>
</evidence>
<name>A0A0D0C2N4_9AGAM</name>
<evidence type="ECO:0000256" key="6">
    <source>
        <dbReference type="ARBA" id="ARBA00022723"/>
    </source>
</evidence>
<dbReference type="HOGENOM" id="CLU_020273_3_1_1"/>
<dbReference type="FunFam" id="3.90.870.10:FF:000002">
    <property type="entry name" value="3,4-dihydroxy-2-butanone 4-phosphate synthase"/>
    <property type="match status" value="1"/>
</dbReference>
<evidence type="ECO:0000256" key="4">
    <source>
        <dbReference type="ARBA" id="ARBA00018836"/>
    </source>
</evidence>
<evidence type="ECO:0000256" key="9">
    <source>
        <dbReference type="ARBA" id="ARBA00023211"/>
    </source>
</evidence>
<dbReference type="PANTHER" id="PTHR21327">
    <property type="entry name" value="GTP CYCLOHYDROLASE II-RELATED"/>
    <property type="match status" value="1"/>
</dbReference>
<proteinExistence type="inferred from homology"/>
<dbReference type="GO" id="GO:0009231">
    <property type="term" value="P:riboflavin biosynthetic process"/>
    <property type="evidence" value="ECO:0007669"/>
    <property type="project" value="UniProtKB-UniPathway"/>
</dbReference>
<keyword evidence="10 12" id="KW-0456">Lyase</keyword>